<evidence type="ECO:0000259" key="11">
    <source>
        <dbReference type="Pfam" id="PF18962"/>
    </source>
</evidence>
<keyword evidence="4" id="KW-0732">Signal</keyword>
<evidence type="ECO:0000256" key="8">
    <source>
        <dbReference type="ARBA" id="ARBA00023157"/>
    </source>
</evidence>
<dbReference type="GO" id="GO:0006508">
    <property type="term" value="P:proteolysis"/>
    <property type="evidence" value="ECO:0007669"/>
    <property type="project" value="UniProtKB-KW"/>
</dbReference>
<dbReference type="Pfam" id="PF05572">
    <property type="entry name" value="Peptidase_M43"/>
    <property type="match status" value="1"/>
</dbReference>
<protein>
    <submittedName>
        <fullName evidence="12">Por secretion system C-terminal sorting domain-containing protein</fullName>
    </submittedName>
</protein>
<evidence type="ECO:0000313" key="12">
    <source>
        <dbReference type="EMBL" id="SMD32024.1"/>
    </source>
</evidence>
<dbReference type="InterPro" id="IPR008754">
    <property type="entry name" value="Peptidase_M43"/>
</dbReference>
<reference evidence="12 13" key="1">
    <citation type="submission" date="2017-04" db="EMBL/GenBank/DDBJ databases">
        <authorList>
            <person name="Afonso C.L."/>
            <person name="Miller P.J."/>
            <person name="Scott M.A."/>
            <person name="Spackman E."/>
            <person name="Goraichik I."/>
            <person name="Dimitrov K.M."/>
            <person name="Suarez D.L."/>
            <person name="Swayne D.E."/>
        </authorList>
    </citation>
    <scope>NUCLEOTIDE SEQUENCE [LARGE SCALE GENOMIC DNA]</scope>
    <source>
        <strain evidence="12 13">DSM 26133</strain>
    </source>
</reference>
<keyword evidence="7" id="KW-0482">Metalloprotease</keyword>
<feature type="domain" description="Peptidase M43 pregnancy-associated plasma-A" evidence="10">
    <location>
        <begin position="198"/>
        <end position="357"/>
    </location>
</feature>
<keyword evidence="9" id="KW-1133">Transmembrane helix</keyword>
<dbReference type="AlphaFoldDB" id="A0A1W2G671"/>
<dbReference type="GO" id="GO:0008237">
    <property type="term" value="F:metallopeptidase activity"/>
    <property type="evidence" value="ECO:0007669"/>
    <property type="project" value="UniProtKB-KW"/>
</dbReference>
<dbReference type="Gene3D" id="2.60.120.200">
    <property type="match status" value="2"/>
</dbReference>
<dbReference type="InterPro" id="IPR026444">
    <property type="entry name" value="Secre_tail"/>
</dbReference>
<keyword evidence="2" id="KW-0645">Protease</keyword>
<comment type="similarity">
    <text evidence="1">Belongs to the peptidase M43B family.</text>
</comment>
<evidence type="ECO:0000256" key="6">
    <source>
        <dbReference type="ARBA" id="ARBA00022833"/>
    </source>
</evidence>
<keyword evidence="9" id="KW-0472">Membrane</keyword>
<dbReference type="Gene3D" id="3.40.390.10">
    <property type="entry name" value="Collagenase (Catalytic Domain)"/>
    <property type="match status" value="1"/>
</dbReference>
<feature type="domain" description="Secretion system C-terminal sorting" evidence="11">
    <location>
        <begin position="966"/>
        <end position="1041"/>
    </location>
</feature>
<dbReference type="InterPro" id="IPR013783">
    <property type="entry name" value="Ig-like_fold"/>
</dbReference>
<dbReference type="SUPFAM" id="SSF55486">
    <property type="entry name" value="Metalloproteases ('zincins'), catalytic domain"/>
    <property type="match status" value="1"/>
</dbReference>
<organism evidence="12 13">
    <name type="scientific">Reichenbachiella faecimaris</name>
    <dbReference type="NCBI Taxonomy" id="692418"/>
    <lineage>
        <taxon>Bacteria</taxon>
        <taxon>Pseudomonadati</taxon>
        <taxon>Bacteroidota</taxon>
        <taxon>Cytophagia</taxon>
        <taxon>Cytophagales</taxon>
        <taxon>Reichenbachiellaceae</taxon>
        <taxon>Reichenbachiella</taxon>
    </lineage>
</organism>
<dbReference type="Pfam" id="PF18962">
    <property type="entry name" value="Por_Secre_tail"/>
    <property type="match status" value="1"/>
</dbReference>
<dbReference type="STRING" id="692418.SAMN04488029_0362"/>
<keyword evidence="3" id="KW-0479">Metal-binding</keyword>
<sequence>MHQLAKSINNLIPQLFQPMNVFSKLFDGRRLVLKFIYCLFFLVFGYVSFGQERCGSMVFNSSSSGISNEESKTQFENWLKTKKNQKLSQLKSTSQTRATVYQIPVVVHVVHNGENLGDVGNIPTEQILSQITTLNEDFRRTNADQSETPDDFLDVAADVEIEFVLAKRDPEGLPSDGIVRVVGNQSEFTIHEGEELAANSYWPAEAYFNIWVADLIDGSGDLLGFAKFPVSNEPGMDDDPNLNRMIDGVFMDYKYFGTGYNTDDFSKGRTMTHEVGHWLGLRHIWGDGGCSVDDFCDDTPMQAGSSSFNKTCEDLVDTDTCTEHEGMDMYQNYLDYTADECMNLFTECQKDRMRIVMENSPRRKELLVSNGAIEPSLVANDLGIRTIESPHFGNCELVLEPEIEVRNYGTNDITEFSIDLLIDDQIAETVTIIETLTPLQAMFVDFSSNTVSADTENFSFKVNQVNGTVDQNVDNDCKWISIYFPEHATIPFVESFEDVLGAGNSFWQIRNSGNNLSAWEFGSAPKLTVENEAAILNYHGSSNEKFGELDYLISPVFDLSDLSTADIKFKYAYSGFPNNYSDALTVVVSTDCGASFPEDQVLFRRIGAELSTTASTSSLFVPQGPSDWGEYEEDLNEFLGAEVVIAFIGNNGGGNNIYLDDVEIFSTASHDFDIGIYSVESLPIVSCAQETSLALTVKNYGKEVITNFSIAYTLEGDVISMPVTDVVLESGKTERIELEPFETEEGYQQILISVNEPNGMEDEDISNNSETNYFVIDNDAAVIPIREKFSSSFESSDWSIVRTDVASDWIITTFGEGVEKDYAATFNGYDIVELGIKNWLVSPVLDFSNTREASMTFDLSYANKVGRNDELNVLVSTNCGNTYPFEIYSKKGSELAVSQSETAWLPDTVTDWRKEFVNLDDFVGASEVRVAFVVTNQNGNNLYLDNIEFYESSEVPIVIEESMKSFPNPANEYVEVKFNFNIKEEILLRIVSLDGDVIAEQIFPNTLNQVYRLNQIQTVPNGMYLLQVLGNNTNLSDKILIQQ</sequence>
<dbReference type="Proteomes" id="UP000192472">
    <property type="component" value="Unassembled WGS sequence"/>
</dbReference>
<keyword evidence="9" id="KW-0812">Transmembrane</keyword>
<name>A0A1W2G671_REIFA</name>
<keyword evidence="5" id="KW-0378">Hydrolase</keyword>
<evidence type="ECO:0000256" key="9">
    <source>
        <dbReference type="SAM" id="Phobius"/>
    </source>
</evidence>
<proteinExistence type="inferred from homology"/>
<dbReference type="CDD" id="cd04275">
    <property type="entry name" value="ZnMc_pappalysin_like"/>
    <property type="match status" value="1"/>
</dbReference>
<dbReference type="Gene3D" id="2.60.40.10">
    <property type="entry name" value="Immunoglobulins"/>
    <property type="match status" value="1"/>
</dbReference>
<dbReference type="GO" id="GO:0046872">
    <property type="term" value="F:metal ion binding"/>
    <property type="evidence" value="ECO:0007669"/>
    <property type="project" value="UniProtKB-KW"/>
</dbReference>
<gene>
    <name evidence="12" type="ORF">SAMN04488029_0362</name>
</gene>
<evidence type="ECO:0000256" key="5">
    <source>
        <dbReference type="ARBA" id="ARBA00022801"/>
    </source>
</evidence>
<keyword evidence="6" id="KW-0862">Zinc</keyword>
<evidence type="ECO:0000256" key="1">
    <source>
        <dbReference type="ARBA" id="ARBA00008721"/>
    </source>
</evidence>
<keyword evidence="13" id="KW-1185">Reference proteome</keyword>
<accession>A0A1W2G671</accession>
<dbReference type="PANTHER" id="PTHR47466:SF1">
    <property type="entry name" value="METALLOPROTEASE MEP1 (AFU_ORTHOLOGUE AFUA_1G07730)-RELATED"/>
    <property type="match status" value="1"/>
</dbReference>
<keyword evidence="8" id="KW-1015">Disulfide bond</keyword>
<dbReference type="EMBL" id="FWYF01000001">
    <property type="protein sequence ID" value="SMD32024.1"/>
    <property type="molecule type" value="Genomic_DNA"/>
</dbReference>
<dbReference type="InterPro" id="IPR024079">
    <property type="entry name" value="MetalloPept_cat_dom_sf"/>
</dbReference>
<evidence type="ECO:0000256" key="7">
    <source>
        <dbReference type="ARBA" id="ARBA00023049"/>
    </source>
</evidence>
<dbReference type="NCBIfam" id="NF038128">
    <property type="entry name" value="choice_anch_J"/>
    <property type="match status" value="2"/>
</dbReference>
<evidence type="ECO:0000256" key="4">
    <source>
        <dbReference type="ARBA" id="ARBA00022729"/>
    </source>
</evidence>
<evidence type="ECO:0000256" key="3">
    <source>
        <dbReference type="ARBA" id="ARBA00022723"/>
    </source>
</evidence>
<dbReference type="PANTHER" id="PTHR47466">
    <property type="match status" value="1"/>
</dbReference>
<evidence type="ECO:0000313" key="13">
    <source>
        <dbReference type="Proteomes" id="UP000192472"/>
    </source>
</evidence>
<feature type="transmembrane region" description="Helical" evidence="9">
    <location>
        <begin position="31"/>
        <end position="49"/>
    </location>
</feature>
<dbReference type="NCBIfam" id="TIGR04183">
    <property type="entry name" value="Por_Secre_tail"/>
    <property type="match status" value="1"/>
</dbReference>
<evidence type="ECO:0000259" key="10">
    <source>
        <dbReference type="Pfam" id="PF05572"/>
    </source>
</evidence>
<evidence type="ECO:0000256" key="2">
    <source>
        <dbReference type="ARBA" id="ARBA00022670"/>
    </source>
</evidence>